<protein>
    <recommendedName>
        <fullName evidence="4">Phosphatidylinositol-3-phosphatase SAC1</fullName>
        <ecNumber evidence="1">3.1.3.64</ecNumber>
    </recommendedName>
    <alternativeName>
        <fullName evidence="6">Phosphatidylinositol-4-phosphate phosphatase</fullName>
    </alternativeName>
    <alternativeName>
        <fullName evidence="5">Suppressor of actin mutations 1-like protein</fullName>
    </alternativeName>
</protein>
<evidence type="ECO:0000256" key="7">
    <source>
        <dbReference type="SAM" id="Phobius"/>
    </source>
</evidence>
<reference evidence="10" key="1">
    <citation type="submission" date="2016-11" db="UniProtKB">
        <authorList>
            <consortium name="WormBaseParasite"/>
        </authorList>
    </citation>
    <scope>IDENTIFICATION</scope>
</reference>
<keyword evidence="7" id="KW-0812">Transmembrane</keyword>
<dbReference type="PROSITE" id="PS50275">
    <property type="entry name" value="SAC"/>
    <property type="match status" value="1"/>
</dbReference>
<name>A0A1I8GDU3_9PLAT</name>
<keyword evidence="7" id="KW-0472">Membrane</keyword>
<feature type="transmembrane region" description="Helical" evidence="7">
    <location>
        <begin position="594"/>
        <end position="612"/>
    </location>
</feature>
<dbReference type="WBParaSite" id="maker-uti_cns_0001610-snap-gene-0.42-mRNA-1">
    <property type="protein sequence ID" value="maker-uti_cns_0001610-snap-gene-0.42-mRNA-1"/>
    <property type="gene ID" value="maker-uti_cns_0001610-snap-gene-0.42"/>
</dbReference>
<dbReference type="PANTHER" id="PTHR45662">
    <property type="entry name" value="PHOSPHATIDYLINOSITIDE PHOSPHATASE SAC1"/>
    <property type="match status" value="1"/>
</dbReference>
<comment type="catalytic activity">
    <reaction evidence="2">
        <text>a 1,2-diacyl-sn-glycero-3-phospho-(1D-myo-inositol-3-phosphate) + H2O = a 1,2-diacyl-sn-glycero-3-phospho-(1D-myo-inositol) + phosphate</text>
        <dbReference type="Rhea" id="RHEA:12316"/>
        <dbReference type="ChEBI" id="CHEBI:15377"/>
        <dbReference type="ChEBI" id="CHEBI:43474"/>
        <dbReference type="ChEBI" id="CHEBI:57880"/>
        <dbReference type="ChEBI" id="CHEBI:58088"/>
        <dbReference type="EC" id="3.1.3.64"/>
    </reaction>
    <physiologicalReaction direction="left-to-right" evidence="2">
        <dbReference type="Rhea" id="RHEA:12317"/>
    </physiologicalReaction>
</comment>
<dbReference type="Pfam" id="PF02383">
    <property type="entry name" value="Syja_N"/>
    <property type="match status" value="1"/>
</dbReference>
<dbReference type="EC" id="3.1.3.64" evidence="1"/>
<evidence type="ECO:0000313" key="9">
    <source>
        <dbReference type="Proteomes" id="UP000095280"/>
    </source>
</evidence>
<dbReference type="GO" id="GO:0043812">
    <property type="term" value="F:phosphatidylinositol-4-phosphate phosphatase activity"/>
    <property type="evidence" value="ECO:0007669"/>
    <property type="project" value="TreeGrafter"/>
</dbReference>
<dbReference type="InterPro" id="IPR002013">
    <property type="entry name" value="SAC_dom"/>
</dbReference>
<evidence type="ECO:0000256" key="1">
    <source>
        <dbReference type="ARBA" id="ARBA00013038"/>
    </source>
</evidence>
<feature type="transmembrane region" description="Helical" evidence="7">
    <location>
        <begin position="562"/>
        <end position="582"/>
    </location>
</feature>
<evidence type="ECO:0000259" key="8">
    <source>
        <dbReference type="PROSITE" id="PS50275"/>
    </source>
</evidence>
<organism evidence="9 10">
    <name type="scientific">Macrostomum lignano</name>
    <dbReference type="NCBI Taxonomy" id="282301"/>
    <lineage>
        <taxon>Eukaryota</taxon>
        <taxon>Metazoa</taxon>
        <taxon>Spiralia</taxon>
        <taxon>Lophotrochozoa</taxon>
        <taxon>Platyhelminthes</taxon>
        <taxon>Rhabditophora</taxon>
        <taxon>Macrostomorpha</taxon>
        <taxon>Macrostomida</taxon>
        <taxon>Macrostomidae</taxon>
        <taxon>Macrostomum</taxon>
    </lineage>
</organism>
<keyword evidence="9" id="KW-1185">Reference proteome</keyword>
<evidence type="ECO:0000256" key="4">
    <source>
        <dbReference type="ARBA" id="ARBA00040795"/>
    </source>
</evidence>
<evidence type="ECO:0000256" key="6">
    <source>
        <dbReference type="ARBA" id="ARBA00041911"/>
    </source>
</evidence>
<proteinExistence type="predicted"/>
<evidence type="ECO:0000313" key="10">
    <source>
        <dbReference type="WBParaSite" id="maker-uti_cns_0001610-snap-gene-0.42-mRNA-1"/>
    </source>
</evidence>
<dbReference type="GO" id="GO:0004438">
    <property type="term" value="F:phosphatidylinositol-3-phosphate phosphatase activity"/>
    <property type="evidence" value="ECO:0007669"/>
    <property type="project" value="UniProtKB-EC"/>
</dbReference>
<feature type="domain" description="SAC" evidence="8">
    <location>
        <begin position="121"/>
        <end position="493"/>
    </location>
</feature>
<sequence>MIYEVLSLFNTPDKFVIQPHNGQETLIIDRQTGDMSITMDSSAVSRLIVGTPPTTIYGLWGVLQLLSGPHLLIVQARRHVGNLRGHSLWRVESADILPYCRSSLHLTETAAADNEIYLQLVRESLRTPGYYFSYTTDLSRSLQSACRYAAESVDYTATPAAAAAVVDATPLCDRADDRFVWNYNSLIKLRRFPRFALPVVHGFVCVRTVPFKGRTIDYALISRRSRHRAGVRYYTRGLDEDGYAANFVETEQILSVPSSAGTNQTANPNAQALFSFVQTRGSVPLIWSQYPNLLYKPAPTISQDWDKQFDAFVAHFSDQVFTRCYGNQVIVNLLDAVGKERELCAQFSRMCSLTEVTRRFDGLRYEHFDFHRECSRLRWDRLSLLLERTEPDFDSMGYFQAAPDGSPQRTQHSVFRVNCIDCLDRTNVAQCLLARRALARQLADLGYAALFANNATSSNSSESKTDPDAESLESVIKLAWSDNADELSLQYAGTGALKADFTRTGRRTKSGALRDAYFSAVRYARNNFYDGWRQDAIDLLLGNYLPERGELSPFAQGRDWKVWLLPSVLLFGLTMLTMGALLPPEHWSEQMLFSLFWCTSVVLAIFGIFYYGEDFVDRPRLGQKFSRQKKLFDPFSFVI</sequence>
<accession>A0A1I8GDU3</accession>
<evidence type="ECO:0000256" key="2">
    <source>
        <dbReference type="ARBA" id="ARBA00036631"/>
    </source>
</evidence>
<dbReference type="PANTHER" id="PTHR45662:SF2">
    <property type="entry name" value="PHOSPHATIDYLINOSITOL-3-PHOSPHATASE SAC1"/>
    <property type="match status" value="1"/>
</dbReference>
<comment type="catalytic activity">
    <reaction evidence="3">
        <text>a 1,2-diacyl-sn-glycero-3-phospho-(1D-myo-inositol 4-phosphate) + H2O = a 1,2-diacyl-sn-glycero-3-phospho-(1D-myo-inositol) + phosphate</text>
        <dbReference type="Rhea" id="RHEA:55652"/>
        <dbReference type="ChEBI" id="CHEBI:15377"/>
        <dbReference type="ChEBI" id="CHEBI:43474"/>
        <dbReference type="ChEBI" id="CHEBI:57880"/>
        <dbReference type="ChEBI" id="CHEBI:58178"/>
    </reaction>
    <physiologicalReaction direction="left-to-right" evidence="3">
        <dbReference type="Rhea" id="RHEA:55653"/>
    </physiologicalReaction>
</comment>
<keyword evidence="7" id="KW-1133">Transmembrane helix</keyword>
<evidence type="ECO:0000256" key="3">
    <source>
        <dbReference type="ARBA" id="ARBA00036807"/>
    </source>
</evidence>
<dbReference type="GO" id="GO:0046856">
    <property type="term" value="P:phosphatidylinositol dephosphorylation"/>
    <property type="evidence" value="ECO:0007669"/>
    <property type="project" value="TreeGrafter"/>
</dbReference>
<dbReference type="AlphaFoldDB" id="A0A1I8GDU3"/>
<dbReference type="Proteomes" id="UP000095280">
    <property type="component" value="Unplaced"/>
</dbReference>
<evidence type="ECO:0000256" key="5">
    <source>
        <dbReference type="ARBA" id="ARBA00041396"/>
    </source>
</evidence>
<dbReference type="GO" id="GO:0005783">
    <property type="term" value="C:endoplasmic reticulum"/>
    <property type="evidence" value="ECO:0007669"/>
    <property type="project" value="TreeGrafter"/>
</dbReference>